<evidence type="ECO:0000256" key="4">
    <source>
        <dbReference type="ARBA" id="ARBA00023125"/>
    </source>
</evidence>
<keyword evidence="2 5" id="KW-0863">Zinc-finger</keyword>
<sequence length="321" mass="36726">MSWPLIDKGFFFILCSLRSKQWVQACERNDLLEKTPIELFNSYRVCAKHFSDSMFLNDLRNRLQPNSVPMQVDWQEDSNDSIDSEKKKDEFLEAQDPIAKILSNCILQKISADEFFKATGICIQEPVSTVKATKDYVQSSNLSDHIYSSTKTVTNNVINIGDNTMTIDMDNDNTNSFSIEALSYEDLTDTLPTSMINAPDIELSAIDISELSFMNADDKTLCINKIPESILEGDDESSIMNNTSNTVRTIEATTQTDTKIFKDKLEVNQIKSQSPDDKVEKIIQTEINFIENKLDETTQTEFSFLKYKLNKRRLKKVLQKR</sequence>
<accession>A0AAJ6YI43</accession>
<evidence type="ECO:0000256" key="2">
    <source>
        <dbReference type="ARBA" id="ARBA00022771"/>
    </source>
</evidence>
<gene>
    <name evidence="8" type="primary">LOC105362697</name>
</gene>
<reference evidence="8" key="1">
    <citation type="submission" date="2025-08" db="UniProtKB">
        <authorList>
            <consortium name="RefSeq"/>
        </authorList>
    </citation>
    <scope>IDENTIFICATION</scope>
</reference>
<dbReference type="Proteomes" id="UP000695007">
    <property type="component" value="Unplaced"/>
</dbReference>
<dbReference type="Pfam" id="PF05485">
    <property type="entry name" value="THAP"/>
    <property type="match status" value="1"/>
</dbReference>
<dbReference type="GO" id="GO:0003677">
    <property type="term" value="F:DNA binding"/>
    <property type="evidence" value="ECO:0007669"/>
    <property type="project" value="UniProtKB-UniRule"/>
</dbReference>
<dbReference type="KEGG" id="csol:105362697"/>
<evidence type="ECO:0000313" key="7">
    <source>
        <dbReference type="Proteomes" id="UP000695007"/>
    </source>
</evidence>
<keyword evidence="4 5" id="KW-0238">DNA-binding</keyword>
<proteinExistence type="predicted"/>
<dbReference type="SMART" id="SM00980">
    <property type="entry name" value="THAP"/>
    <property type="match status" value="1"/>
</dbReference>
<evidence type="ECO:0000256" key="3">
    <source>
        <dbReference type="ARBA" id="ARBA00022833"/>
    </source>
</evidence>
<dbReference type="AlphaFoldDB" id="A0AAJ6YI43"/>
<dbReference type="GeneID" id="105362697"/>
<dbReference type="InterPro" id="IPR006612">
    <property type="entry name" value="THAP_Znf"/>
</dbReference>
<evidence type="ECO:0000256" key="5">
    <source>
        <dbReference type="PROSITE-ProRule" id="PRU00309"/>
    </source>
</evidence>
<keyword evidence="1" id="KW-0479">Metal-binding</keyword>
<name>A0AAJ6YI43_9HYME</name>
<keyword evidence="3" id="KW-0862">Zinc</keyword>
<dbReference type="SUPFAM" id="SSF57716">
    <property type="entry name" value="Glucocorticoid receptor-like (DNA-binding domain)"/>
    <property type="match status" value="1"/>
</dbReference>
<keyword evidence="7" id="KW-1185">Reference proteome</keyword>
<dbReference type="PROSITE" id="PS50950">
    <property type="entry name" value="ZF_THAP"/>
    <property type="match status" value="1"/>
</dbReference>
<protein>
    <submittedName>
        <fullName evidence="8">Uncharacterized protein LOC105362697</fullName>
    </submittedName>
</protein>
<evidence type="ECO:0000313" key="8">
    <source>
        <dbReference type="RefSeq" id="XP_011498485.1"/>
    </source>
</evidence>
<dbReference type="RefSeq" id="XP_011498485.1">
    <property type="nucleotide sequence ID" value="XM_011500183.1"/>
</dbReference>
<evidence type="ECO:0000259" key="6">
    <source>
        <dbReference type="PROSITE" id="PS50950"/>
    </source>
</evidence>
<dbReference type="GO" id="GO:0008270">
    <property type="term" value="F:zinc ion binding"/>
    <property type="evidence" value="ECO:0007669"/>
    <property type="project" value="UniProtKB-KW"/>
</dbReference>
<feature type="domain" description="THAP-type" evidence="6">
    <location>
        <begin position="1"/>
        <end position="72"/>
    </location>
</feature>
<organism evidence="7 8">
    <name type="scientific">Ceratosolen solmsi marchali</name>
    <dbReference type="NCBI Taxonomy" id="326594"/>
    <lineage>
        <taxon>Eukaryota</taxon>
        <taxon>Metazoa</taxon>
        <taxon>Ecdysozoa</taxon>
        <taxon>Arthropoda</taxon>
        <taxon>Hexapoda</taxon>
        <taxon>Insecta</taxon>
        <taxon>Pterygota</taxon>
        <taxon>Neoptera</taxon>
        <taxon>Endopterygota</taxon>
        <taxon>Hymenoptera</taxon>
        <taxon>Apocrita</taxon>
        <taxon>Proctotrupomorpha</taxon>
        <taxon>Chalcidoidea</taxon>
        <taxon>Agaonidae</taxon>
        <taxon>Agaoninae</taxon>
        <taxon>Ceratosolen</taxon>
    </lineage>
</organism>
<evidence type="ECO:0000256" key="1">
    <source>
        <dbReference type="ARBA" id="ARBA00022723"/>
    </source>
</evidence>